<reference evidence="1" key="2">
    <citation type="submission" date="2015-06" db="UniProtKB">
        <authorList>
            <consortium name="EnsemblPlants"/>
        </authorList>
    </citation>
    <scope>IDENTIFICATION</scope>
</reference>
<keyword evidence="2" id="KW-1185">Reference proteome</keyword>
<protein>
    <submittedName>
        <fullName evidence="1">Uncharacterized protein</fullName>
    </submittedName>
</protein>
<dbReference type="HOGENOM" id="CLU_2337304_0_0_1"/>
<name>A0A0E0P555_ORYRU</name>
<organism evidence="1 2">
    <name type="scientific">Oryza rufipogon</name>
    <name type="common">Brownbeard rice</name>
    <name type="synonym">Asian wild rice</name>
    <dbReference type="NCBI Taxonomy" id="4529"/>
    <lineage>
        <taxon>Eukaryota</taxon>
        <taxon>Viridiplantae</taxon>
        <taxon>Streptophyta</taxon>
        <taxon>Embryophyta</taxon>
        <taxon>Tracheophyta</taxon>
        <taxon>Spermatophyta</taxon>
        <taxon>Magnoliopsida</taxon>
        <taxon>Liliopsida</taxon>
        <taxon>Poales</taxon>
        <taxon>Poaceae</taxon>
        <taxon>BOP clade</taxon>
        <taxon>Oryzoideae</taxon>
        <taxon>Oryzeae</taxon>
        <taxon>Oryzinae</taxon>
        <taxon>Oryza</taxon>
    </lineage>
</organism>
<evidence type="ECO:0000313" key="2">
    <source>
        <dbReference type="Proteomes" id="UP000008022"/>
    </source>
</evidence>
<sequence>MGTAAQLAAICTIRGKQLGGGGKKRQEGSLILTVRQLRSGTVAVAWTMTGSKGMGDWGKSRSQDGRKASVLRVSSAEGWLDGRATVTSTQQYAAVWLE</sequence>
<accession>A0A0E0P555</accession>
<reference evidence="2" key="1">
    <citation type="submission" date="2013-06" db="EMBL/GenBank/DDBJ databases">
        <authorList>
            <person name="Zhao Q."/>
        </authorList>
    </citation>
    <scope>NUCLEOTIDE SEQUENCE</scope>
    <source>
        <strain evidence="2">cv. W1943</strain>
    </source>
</reference>
<dbReference type="EnsemblPlants" id="ORUFI04G02610.1">
    <property type="protein sequence ID" value="ORUFI04G02610.1"/>
    <property type="gene ID" value="ORUFI04G02610"/>
</dbReference>
<dbReference type="Gramene" id="ORUFI04G02610.1">
    <property type="protein sequence ID" value="ORUFI04G02610.1"/>
    <property type="gene ID" value="ORUFI04G02610"/>
</dbReference>
<dbReference type="Proteomes" id="UP000008022">
    <property type="component" value="Unassembled WGS sequence"/>
</dbReference>
<evidence type="ECO:0000313" key="1">
    <source>
        <dbReference type="EnsemblPlants" id="ORUFI04G02610.1"/>
    </source>
</evidence>
<proteinExistence type="predicted"/>
<dbReference type="AlphaFoldDB" id="A0A0E0P555"/>